<evidence type="ECO:0000313" key="2">
    <source>
        <dbReference type="EMBL" id="SEC29803.1"/>
    </source>
</evidence>
<organism evidence="2 3">
    <name type="scientific">Streptomyces melanosporofaciens</name>
    <dbReference type="NCBI Taxonomy" id="67327"/>
    <lineage>
        <taxon>Bacteria</taxon>
        <taxon>Bacillati</taxon>
        <taxon>Actinomycetota</taxon>
        <taxon>Actinomycetes</taxon>
        <taxon>Kitasatosporales</taxon>
        <taxon>Streptomycetaceae</taxon>
        <taxon>Streptomyces</taxon>
        <taxon>Streptomyces violaceusniger group</taxon>
    </lineage>
</organism>
<proteinExistence type="predicted"/>
<accession>A0A1H4RD71</accession>
<dbReference type="EMBL" id="FNST01000002">
    <property type="protein sequence ID" value="SEC29803.1"/>
    <property type="molecule type" value="Genomic_DNA"/>
</dbReference>
<sequence length="139" mass="14672">MNTQPPSRPRRGGPGSGESTGTSPLPSPARRGATLIPDTVVARIAVRAAHEALTRQGGEPPPRLGLGTPRTTATVHGGSVRLGVSLELPYPVDIARVGGEIRHYIAERVSHLTGLRIDGITVSVQRLVVGRSLRRGRVE</sequence>
<feature type="region of interest" description="Disordered" evidence="1">
    <location>
        <begin position="1"/>
        <end position="34"/>
    </location>
</feature>
<evidence type="ECO:0000256" key="1">
    <source>
        <dbReference type="SAM" id="MobiDB-lite"/>
    </source>
</evidence>
<keyword evidence="3" id="KW-1185">Reference proteome</keyword>
<gene>
    <name evidence="2" type="ORF">SAMN04490356_3613</name>
</gene>
<dbReference type="AlphaFoldDB" id="A0A1H4RD71"/>
<evidence type="ECO:0000313" key="3">
    <source>
        <dbReference type="Proteomes" id="UP000198609"/>
    </source>
</evidence>
<reference evidence="3" key="1">
    <citation type="submission" date="2016-10" db="EMBL/GenBank/DDBJ databases">
        <authorList>
            <person name="Varghese N."/>
            <person name="Submissions S."/>
        </authorList>
    </citation>
    <scope>NUCLEOTIDE SEQUENCE [LARGE SCALE GENOMIC DNA]</scope>
    <source>
        <strain evidence="3">DSM 40318</strain>
    </source>
</reference>
<protein>
    <submittedName>
        <fullName evidence="2">Uncharacterized conserved protein YloU, alkaline shock protein (Asp23) family</fullName>
    </submittedName>
</protein>
<dbReference type="Proteomes" id="UP000198609">
    <property type="component" value="Unassembled WGS sequence"/>
</dbReference>
<name>A0A1H4RD71_STRMJ</name>